<dbReference type="InterPro" id="IPR038877">
    <property type="entry name" value="THSD1"/>
</dbReference>
<keyword evidence="3 4" id="KW-0645">Protease</keyword>
<keyword evidence="3 4" id="KW-0378">Hydrolase</keyword>
<dbReference type="RefSeq" id="XP_065657133.1">
    <property type="nucleotide sequence ID" value="XM_065801061.1"/>
</dbReference>
<name>A0ABM4C6C0_HYDVU</name>
<reference evidence="3 4" key="1">
    <citation type="submission" date="2025-05" db="UniProtKB">
        <authorList>
            <consortium name="RefSeq"/>
        </authorList>
    </citation>
    <scope>IDENTIFICATION</scope>
</reference>
<keyword evidence="2" id="KW-1185">Reference proteome</keyword>
<dbReference type="InterPro" id="IPR036383">
    <property type="entry name" value="TSP1_rpt_sf"/>
</dbReference>
<dbReference type="Gene3D" id="2.20.100.10">
    <property type="entry name" value="Thrombospondin type-1 (TSP1) repeat"/>
    <property type="match status" value="1"/>
</dbReference>
<evidence type="ECO:0000313" key="5">
    <source>
        <dbReference type="RefSeq" id="XP_065657134.1"/>
    </source>
</evidence>
<dbReference type="PANTHER" id="PTHR16311:SF3">
    <property type="entry name" value="THROMBOSPONDIN TYPE-1 DOMAIN-CONTAINING PROTEIN 1"/>
    <property type="match status" value="1"/>
</dbReference>
<dbReference type="RefSeq" id="XP_065657134.1">
    <property type="nucleotide sequence ID" value="XM_065801062.1"/>
</dbReference>
<proteinExistence type="predicted"/>
<evidence type="ECO:0000256" key="1">
    <source>
        <dbReference type="SAM" id="SignalP"/>
    </source>
</evidence>
<gene>
    <name evidence="3 4 5" type="primary">LOC105846964</name>
</gene>
<dbReference type="Proteomes" id="UP001652625">
    <property type="component" value="Chromosome 07"/>
</dbReference>
<protein>
    <submittedName>
        <fullName evidence="3 4">A disintegrin and metalloproteinase with thrombospondin motifs 16 isoform X2</fullName>
    </submittedName>
</protein>
<dbReference type="RefSeq" id="XP_065657132.1">
    <property type="nucleotide sequence ID" value="XM_065801060.1"/>
</dbReference>
<dbReference type="SUPFAM" id="SSF82895">
    <property type="entry name" value="TSP-1 type 1 repeat"/>
    <property type="match status" value="1"/>
</dbReference>
<keyword evidence="1" id="KW-0732">Signal</keyword>
<accession>A0ABM4C6C0</accession>
<evidence type="ECO:0000313" key="3">
    <source>
        <dbReference type="RefSeq" id="XP_065657132.1"/>
    </source>
</evidence>
<dbReference type="PROSITE" id="PS50092">
    <property type="entry name" value="TSP1"/>
    <property type="match status" value="1"/>
</dbReference>
<dbReference type="SMART" id="SM00209">
    <property type="entry name" value="TSP1"/>
    <property type="match status" value="1"/>
</dbReference>
<dbReference type="GO" id="GO:0008237">
    <property type="term" value="F:metallopeptidase activity"/>
    <property type="evidence" value="ECO:0007669"/>
    <property type="project" value="UniProtKB-KW"/>
</dbReference>
<feature type="signal peptide" evidence="1">
    <location>
        <begin position="1"/>
        <end position="18"/>
    </location>
</feature>
<dbReference type="PANTHER" id="PTHR16311">
    <property type="entry name" value="THROMBOSPONDIN TYPE I DOMAIN-CONTAINING 1"/>
    <property type="match status" value="1"/>
</dbReference>
<dbReference type="GeneID" id="105846964"/>
<dbReference type="InterPro" id="IPR000884">
    <property type="entry name" value="TSP1_rpt"/>
</dbReference>
<keyword evidence="3 4" id="KW-0482">Metalloprotease</keyword>
<evidence type="ECO:0000313" key="2">
    <source>
        <dbReference type="Proteomes" id="UP001652625"/>
    </source>
</evidence>
<dbReference type="Pfam" id="PF00090">
    <property type="entry name" value="TSP_1"/>
    <property type="match status" value="1"/>
</dbReference>
<organism evidence="2 5">
    <name type="scientific">Hydra vulgaris</name>
    <name type="common">Hydra</name>
    <name type="synonym">Hydra attenuata</name>
    <dbReference type="NCBI Taxonomy" id="6087"/>
    <lineage>
        <taxon>Eukaryota</taxon>
        <taxon>Metazoa</taxon>
        <taxon>Cnidaria</taxon>
        <taxon>Hydrozoa</taxon>
        <taxon>Hydroidolina</taxon>
        <taxon>Anthoathecata</taxon>
        <taxon>Aplanulata</taxon>
        <taxon>Hydridae</taxon>
        <taxon>Hydra</taxon>
    </lineage>
</organism>
<feature type="chain" id="PRO_5045025909" evidence="1">
    <location>
        <begin position="19"/>
        <end position="233"/>
    </location>
</feature>
<sequence length="233" mass="25825">MWSNVHFILFGFFIKADLFVLNGGASWSNWKEWSDCTVTCGDGVSLRTRICIKNFLQSSCPGVALEVLPCNYKKCPKENAVCSTIKASDCSKETKDSVSNILKESAYNDLLAEVSKWSLERLSLISECTGDIGDLDDHIDDLKNQVSSLTNANKATSSVLNNIKVLVGCSEDTNGQTLYERCQAIVGQNDTMSSEINKLNMFLDGLENVKSQCQKYGFVTSIIKKVLQPFLKF</sequence>
<evidence type="ECO:0000313" key="4">
    <source>
        <dbReference type="RefSeq" id="XP_065657133.1"/>
    </source>
</evidence>